<feature type="chain" id="PRO_5046043573" description="Lipoprotein" evidence="1">
    <location>
        <begin position="19"/>
        <end position="331"/>
    </location>
</feature>
<reference evidence="2 3" key="1">
    <citation type="journal article" date="2011" name="Int. J. Syst. Evol. Microbiol.">
        <title>Zhongshania antarctica gen. nov., sp. nov. and Zhongshania guokunii sp. nov., gammaproteobacteria respectively isolated from coastal attached (fast) ice and surface seawater of the Antarctic.</title>
        <authorList>
            <person name="Li H.J."/>
            <person name="Zhang X.Y."/>
            <person name="Chen C.X."/>
            <person name="Zhang Y.J."/>
            <person name="Gao Z.M."/>
            <person name="Yu Y."/>
            <person name="Chen X.L."/>
            <person name="Chen B."/>
            <person name="Zhang Y.Z."/>
        </authorList>
    </citation>
    <scope>NUCLEOTIDE SEQUENCE [LARGE SCALE GENOMIC DNA]</scope>
    <source>
        <strain evidence="2 3">R06B22</strain>
    </source>
</reference>
<keyword evidence="3" id="KW-1185">Reference proteome</keyword>
<proteinExistence type="predicted"/>
<comment type="caution">
    <text evidence="2">The sequence shown here is derived from an EMBL/GenBank/DDBJ whole genome shotgun (WGS) entry which is preliminary data.</text>
</comment>
<feature type="signal peptide" evidence="1">
    <location>
        <begin position="1"/>
        <end position="18"/>
    </location>
</feature>
<keyword evidence="1" id="KW-0732">Signal</keyword>
<protein>
    <recommendedName>
        <fullName evidence="4">Lipoprotein</fullName>
    </recommendedName>
</protein>
<dbReference type="RefSeq" id="WP_368374010.1">
    <property type="nucleotide sequence ID" value="NZ_JBFRYB010000001.1"/>
</dbReference>
<dbReference type="Proteomes" id="UP001557484">
    <property type="component" value="Unassembled WGS sequence"/>
</dbReference>
<accession>A0ABV3TQU7</accession>
<organism evidence="2 3">
    <name type="scientific">Zhongshania arctica</name>
    <dbReference type="NCBI Taxonomy" id="3238302"/>
    <lineage>
        <taxon>Bacteria</taxon>
        <taxon>Pseudomonadati</taxon>
        <taxon>Pseudomonadota</taxon>
        <taxon>Gammaproteobacteria</taxon>
        <taxon>Cellvibrionales</taxon>
        <taxon>Spongiibacteraceae</taxon>
        <taxon>Zhongshania</taxon>
    </lineage>
</organism>
<gene>
    <name evidence="2" type="ORF">AB4875_00205</name>
</gene>
<evidence type="ECO:0000256" key="1">
    <source>
        <dbReference type="SAM" id="SignalP"/>
    </source>
</evidence>
<evidence type="ECO:0000313" key="3">
    <source>
        <dbReference type="Proteomes" id="UP001557484"/>
    </source>
</evidence>
<dbReference type="EMBL" id="JBFRYB010000001">
    <property type="protein sequence ID" value="MEX1663881.1"/>
    <property type="molecule type" value="Genomic_DNA"/>
</dbReference>
<evidence type="ECO:0000313" key="2">
    <source>
        <dbReference type="EMBL" id="MEX1663881.1"/>
    </source>
</evidence>
<dbReference type="PROSITE" id="PS51257">
    <property type="entry name" value="PROKAR_LIPOPROTEIN"/>
    <property type="match status" value="1"/>
</dbReference>
<sequence>MKKIIFSAVILTLITACAGIGGGGSAKVVEPTAITNAKTFTGQNTVLMGEFSVTFVTFDKTSATAKSSMFSSDTGYASSAIRAKLEGVSDEVMQSITDAAYKDFTAGLRANGYTIGDESALAGNPTWQKIKYDDSPRKTTSSFKVITGGSREDATFAPTGKKLISKNIGGMLPYQAYDAAGQLQVPIINANYVVHFVYFGSETEYRSNAYSDIKGAEYSAEVSVGQGIQVVPGSGINWMRGVTSTFNDPNGQLLIQAPVVIPGAYGKSEDSTSGLQKAANVFSSALGALSGGSSSAKDINITANPNDYKARASAALTEANKRLLSALAAAR</sequence>
<name>A0ABV3TQU7_9GAMM</name>
<evidence type="ECO:0008006" key="4">
    <source>
        <dbReference type="Google" id="ProtNLM"/>
    </source>
</evidence>